<dbReference type="AlphaFoldDB" id="A0A4P7VPU3"/>
<dbReference type="InterPro" id="IPR005325">
    <property type="entry name" value="DUF308_memb"/>
</dbReference>
<keyword evidence="1" id="KW-0812">Transmembrane</keyword>
<name>A0A4P7VPU3_9BACT</name>
<gene>
    <name evidence="2" type="ORF">E7746_09785</name>
</gene>
<proteinExistence type="predicted"/>
<dbReference type="Pfam" id="PF03729">
    <property type="entry name" value="DUF308"/>
    <property type="match status" value="1"/>
</dbReference>
<dbReference type="RefSeq" id="WP_136410683.1">
    <property type="nucleotide sequence ID" value="NZ_CP039393.1"/>
</dbReference>
<feature type="transmembrane region" description="Helical" evidence="1">
    <location>
        <begin position="122"/>
        <end position="143"/>
    </location>
</feature>
<dbReference type="KEGG" id="mgod:E7746_09785"/>
<keyword evidence="1" id="KW-1133">Transmembrane helix</keyword>
<evidence type="ECO:0008006" key="4">
    <source>
        <dbReference type="Google" id="ProtNLM"/>
    </source>
</evidence>
<dbReference type="EMBL" id="CP039393">
    <property type="protein sequence ID" value="QCD36148.1"/>
    <property type="molecule type" value="Genomic_DNA"/>
</dbReference>
<reference evidence="2 3" key="1">
    <citation type="submission" date="2019-02" db="EMBL/GenBank/DDBJ databases">
        <title>Isolation and identification of novel species under the genus Muribaculum.</title>
        <authorList>
            <person name="Miyake S."/>
            <person name="Ding Y."/>
            <person name="Low A."/>
            <person name="Soh M."/>
            <person name="Seedorf H."/>
        </authorList>
    </citation>
    <scope>NUCLEOTIDE SEQUENCE [LARGE SCALE GENOMIC DNA]</scope>
    <source>
        <strain evidence="2 3">TLL-A4</strain>
    </source>
</reference>
<evidence type="ECO:0000313" key="3">
    <source>
        <dbReference type="Proteomes" id="UP000297031"/>
    </source>
</evidence>
<accession>A0A4P7VPU3</accession>
<organism evidence="2 3">
    <name type="scientific">Muribaculum gordoncarteri</name>
    <dbReference type="NCBI Taxonomy" id="2530390"/>
    <lineage>
        <taxon>Bacteria</taxon>
        <taxon>Pseudomonadati</taxon>
        <taxon>Bacteroidota</taxon>
        <taxon>Bacteroidia</taxon>
        <taxon>Bacteroidales</taxon>
        <taxon>Muribaculaceae</taxon>
        <taxon>Muribaculum</taxon>
    </lineage>
</organism>
<feature type="transmembrane region" description="Helical" evidence="1">
    <location>
        <begin position="90"/>
        <end position="110"/>
    </location>
</feature>
<dbReference type="Proteomes" id="UP000297031">
    <property type="component" value="Chromosome"/>
</dbReference>
<feature type="transmembrane region" description="Helical" evidence="1">
    <location>
        <begin position="149"/>
        <end position="170"/>
    </location>
</feature>
<feature type="transmembrane region" description="Helical" evidence="1">
    <location>
        <begin position="7"/>
        <end position="24"/>
    </location>
</feature>
<sequence>MNSKSNLITYLFVLAAGVLLIIMHQKADLLKWMVIIMGAMFALPAIIGIFMNMSRSSKRNENNTAQNISSIGALILGAIMIIWPQPFVGFFVYVLAAILVITGLCQIYFLAACCRPLIMPWWLYLLPALIIIAGIVIICSPLRTIETTFTLITGIALVCAAVNALLIYLGSNGPKEKVERVTIENE</sequence>
<feature type="transmembrane region" description="Helical" evidence="1">
    <location>
        <begin position="65"/>
        <end position="84"/>
    </location>
</feature>
<feature type="transmembrane region" description="Helical" evidence="1">
    <location>
        <begin position="30"/>
        <end position="53"/>
    </location>
</feature>
<protein>
    <recommendedName>
        <fullName evidence="4">DUF308 domain-containing protein</fullName>
    </recommendedName>
</protein>
<keyword evidence="1" id="KW-0472">Membrane</keyword>
<evidence type="ECO:0000256" key="1">
    <source>
        <dbReference type="SAM" id="Phobius"/>
    </source>
</evidence>
<dbReference type="OrthoDB" id="1100838at2"/>
<keyword evidence="3" id="KW-1185">Reference proteome</keyword>
<evidence type="ECO:0000313" key="2">
    <source>
        <dbReference type="EMBL" id="QCD36148.1"/>
    </source>
</evidence>